<dbReference type="Gene3D" id="3.90.1150.10">
    <property type="entry name" value="Aspartate Aminotransferase, domain 1"/>
    <property type="match status" value="1"/>
</dbReference>
<evidence type="ECO:0000313" key="7">
    <source>
        <dbReference type="EMBL" id="OWM81061.1"/>
    </source>
</evidence>
<dbReference type="GO" id="GO:0005737">
    <property type="term" value="C:cytoplasm"/>
    <property type="evidence" value="ECO:0007669"/>
    <property type="project" value="TreeGrafter"/>
</dbReference>
<evidence type="ECO:0000256" key="2">
    <source>
        <dbReference type="ARBA" id="ARBA00007441"/>
    </source>
</evidence>
<evidence type="ECO:0000259" key="6">
    <source>
        <dbReference type="Pfam" id="PF00155"/>
    </source>
</evidence>
<keyword evidence="5" id="KW-0663">Pyridoxal phosphate</keyword>
<evidence type="ECO:0000256" key="1">
    <source>
        <dbReference type="ARBA" id="ARBA00001933"/>
    </source>
</evidence>
<dbReference type="PANTHER" id="PTHR43807">
    <property type="entry name" value="FI04487P"/>
    <property type="match status" value="1"/>
</dbReference>
<feature type="domain" description="Aminotransferase class I/classII large" evidence="6">
    <location>
        <begin position="31"/>
        <end position="348"/>
    </location>
</feature>
<dbReference type="EMBL" id="MTKT01002214">
    <property type="protein sequence ID" value="OWM81061.1"/>
    <property type="molecule type" value="Genomic_DNA"/>
</dbReference>
<evidence type="ECO:0000256" key="5">
    <source>
        <dbReference type="ARBA" id="ARBA00022898"/>
    </source>
</evidence>
<dbReference type="PANTHER" id="PTHR43807:SF12">
    <property type="entry name" value="AMINOTRANSFERASE, CLASSES I AND II FAMILY PROTEIN, EXPRESSED"/>
    <property type="match status" value="1"/>
</dbReference>
<reference evidence="9" key="3">
    <citation type="journal article" date="2020" name="Plant Biotechnol. J.">
        <title>The pomegranate (Punica granatum L.) draft genome dissects genetic divergence between soft- and hard-seeded cultivars.</title>
        <authorList>
            <person name="Luo X."/>
            <person name="Li H."/>
            <person name="Wu Z."/>
            <person name="Yao W."/>
            <person name="Zhao P."/>
            <person name="Cao D."/>
            <person name="Yu H."/>
            <person name="Li K."/>
            <person name="Poudel K."/>
            <person name="Zhao D."/>
            <person name="Zhang F."/>
            <person name="Xia X."/>
            <person name="Chen L."/>
            <person name="Wang Q."/>
            <person name="Jing D."/>
            <person name="Cao S."/>
        </authorList>
    </citation>
    <scope>NUCLEOTIDE SEQUENCE [LARGE SCALE GENOMIC DNA]</scope>
</reference>
<keyword evidence="4" id="KW-0808">Transferase</keyword>
<comment type="similarity">
    <text evidence="2">Belongs to the class-I pyridoxal-phosphate-dependent aminotransferase family.</text>
</comment>
<evidence type="ECO:0000313" key="10">
    <source>
        <dbReference type="RefSeq" id="XP_031377970.1"/>
    </source>
</evidence>
<dbReference type="SUPFAM" id="SSF53383">
    <property type="entry name" value="PLP-dependent transferases"/>
    <property type="match status" value="1"/>
</dbReference>
<organism evidence="7 8">
    <name type="scientific">Punica granatum</name>
    <name type="common">Pomegranate</name>
    <dbReference type="NCBI Taxonomy" id="22663"/>
    <lineage>
        <taxon>Eukaryota</taxon>
        <taxon>Viridiplantae</taxon>
        <taxon>Streptophyta</taxon>
        <taxon>Embryophyta</taxon>
        <taxon>Tracheophyta</taxon>
        <taxon>Spermatophyta</taxon>
        <taxon>Magnoliopsida</taxon>
        <taxon>eudicotyledons</taxon>
        <taxon>Gunneridae</taxon>
        <taxon>Pentapetalae</taxon>
        <taxon>rosids</taxon>
        <taxon>malvids</taxon>
        <taxon>Myrtales</taxon>
        <taxon>Lythraceae</taxon>
        <taxon>Punica</taxon>
    </lineage>
</organism>
<dbReference type="FunFam" id="3.40.640.10:FF:000086">
    <property type="entry name" value="Kynurenine--oxoglutarate transaminase 1"/>
    <property type="match status" value="1"/>
</dbReference>
<dbReference type="InterPro" id="IPR015421">
    <property type="entry name" value="PyrdxlP-dep_Trfase_major"/>
</dbReference>
<keyword evidence="9" id="KW-1185">Reference proteome</keyword>
<reference evidence="10" key="4">
    <citation type="submission" date="2025-04" db="UniProtKB">
        <authorList>
            <consortium name="RefSeq"/>
        </authorList>
    </citation>
    <scope>IDENTIFICATION</scope>
    <source>
        <tissue evidence="10">Leaf</tissue>
    </source>
</reference>
<dbReference type="OrthoDB" id="2414662at2759"/>
<dbReference type="Proteomes" id="UP000515151">
    <property type="component" value="Chromosome 1"/>
</dbReference>
<dbReference type="RefSeq" id="XP_031377970.1">
    <property type="nucleotide sequence ID" value="XM_031522110.1"/>
</dbReference>
<name>A0A218X963_PUNGR</name>
<dbReference type="Gene3D" id="3.40.640.10">
    <property type="entry name" value="Type I PLP-dependent aspartate aminotransferase-like (Major domain)"/>
    <property type="match status" value="1"/>
</dbReference>
<dbReference type="FunFam" id="3.90.1150.10:FF:000096">
    <property type="entry name" value="ATP-binding cassette sub-family A member 3-like Protein"/>
    <property type="match status" value="1"/>
</dbReference>
<dbReference type="AlphaFoldDB" id="A0A218X963"/>
<evidence type="ECO:0000313" key="9">
    <source>
        <dbReference type="Proteomes" id="UP000515151"/>
    </source>
</evidence>
<evidence type="ECO:0000256" key="4">
    <source>
        <dbReference type="ARBA" id="ARBA00022679"/>
    </source>
</evidence>
<gene>
    <name evidence="10" type="primary">LOC116193290</name>
    <name evidence="7" type="ORF">CDL15_Pgr007092</name>
</gene>
<dbReference type="InterPro" id="IPR015424">
    <property type="entry name" value="PyrdxlP-dep_Trfase"/>
</dbReference>
<accession>A0A218X963</accession>
<dbReference type="Pfam" id="PF00155">
    <property type="entry name" value="Aminotran_1_2"/>
    <property type="match status" value="1"/>
</dbReference>
<evidence type="ECO:0000256" key="3">
    <source>
        <dbReference type="ARBA" id="ARBA00022576"/>
    </source>
</evidence>
<dbReference type="GO" id="GO:0016212">
    <property type="term" value="F:kynurenine-oxoglutarate transaminase activity"/>
    <property type="evidence" value="ECO:0007669"/>
    <property type="project" value="TreeGrafter"/>
</dbReference>
<comment type="cofactor">
    <cofactor evidence="1">
        <name>pyridoxal 5'-phosphate</name>
        <dbReference type="ChEBI" id="CHEBI:597326"/>
    </cofactor>
</comment>
<keyword evidence="3" id="KW-0032">Aminotransferase</keyword>
<reference evidence="7" key="2">
    <citation type="submission" date="2017-06" db="EMBL/GenBank/DDBJ databases">
        <title>The pomegranate genome and the genomics of punicalagin biosynthesis.</title>
        <authorList>
            <person name="Xu C."/>
        </authorList>
    </citation>
    <scope>NUCLEOTIDE SEQUENCE [LARGE SCALE GENOMIC DNA]</scope>
    <source>
        <tissue evidence="7">Fresh leaf</tissue>
    </source>
</reference>
<dbReference type="InterPro" id="IPR004838">
    <property type="entry name" value="NHTrfase_class1_PyrdxlP-BS"/>
</dbReference>
<dbReference type="InterPro" id="IPR015422">
    <property type="entry name" value="PyrdxlP-dep_Trfase_small"/>
</dbReference>
<dbReference type="CDD" id="cd00609">
    <property type="entry name" value="AAT_like"/>
    <property type="match status" value="1"/>
</dbReference>
<dbReference type="GO" id="GO:0030170">
    <property type="term" value="F:pyridoxal phosphate binding"/>
    <property type="evidence" value="ECO:0007669"/>
    <property type="project" value="InterPro"/>
</dbReference>
<dbReference type="InterPro" id="IPR004839">
    <property type="entry name" value="Aminotransferase_I/II_large"/>
</dbReference>
<sequence>MMKEKLSTVAKTFTPSPIQQLSLLAQRCNAINLAEGFPDFPAPHHIKAAGISAINSDFNQYRHVQGICDRLAEILKDTHGLEVDPLTDIAICCGQTEAFAAATFSIIDPGDEVILFEPAFETYGGCISLAGGVPVYVALDPPYWTLDAKKLLNSFTNRTKALVLNSPHNPTGKVFTRDELEVIAGACRMNDCLAVTDEVYEYVTYDGIKHVSLASLAGMQERTIITSSLSKTFSVTGWRIGWAIAPALIASTIKNIHIRLTDSAPAPFQEAALTALTCQPPYFESLRQDYESKRDFLVKLLVGVGFRIRSKPQGSFFLFAELPENCLLSDVECVKKLIEEAGVVAVPGCGFFPSISCPSEDSHTVAGNQFNYQNRFIRFAFCKSDATLSSAALKLGEFMKAVGPLG</sequence>
<reference evidence="8" key="1">
    <citation type="journal article" date="2017" name="Plant J.">
        <title>The pomegranate (Punica granatum L.) genome and the genomics of punicalagin biosynthesis.</title>
        <authorList>
            <person name="Qin G."/>
            <person name="Xu C."/>
            <person name="Ming R."/>
            <person name="Tang H."/>
            <person name="Guyot R."/>
            <person name="Kramer E.M."/>
            <person name="Hu Y."/>
            <person name="Yi X."/>
            <person name="Qi Y."/>
            <person name="Xu X."/>
            <person name="Gao Z."/>
            <person name="Pan H."/>
            <person name="Jian J."/>
            <person name="Tian Y."/>
            <person name="Yue Z."/>
            <person name="Xu Y."/>
        </authorList>
    </citation>
    <scope>NUCLEOTIDE SEQUENCE [LARGE SCALE GENOMIC DNA]</scope>
    <source>
        <strain evidence="8">cv. Dabenzi</strain>
    </source>
</reference>
<dbReference type="PROSITE" id="PS00105">
    <property type="entry name" value="AA_TRANSFER_CLASS_1"/>
    <property type="match status" value="1"/>
</dbReference>
<dbReference type="Proteomes" id="UP000197138">
    <property type="component" value="Unassembled WGS sequence"/>
</dbReference>
<dbReference type="GeneID" id="116193290"/>
<protein>
    <submittedName>
        <fullName evidence="10">Kynurenine--oxoglutarate transaminase-like</fullName>
    </submittedName>
</protein>
<dbReference type="InterPro" id="IPR051326">
    <property type="entry name" value="Kynurenine-oxoglutarate_AT"/>
</dbReference>
<evidence type="ECO:0000313" key="8">
    <source>
        <dbReference type="Proteomes" id="UP000197138"/>
    </source>
</evidence>
<proteinExistence type="inferred from homology"/>